<dbReference type="AlphaFoldDB" id="A0A5C4MFR9"/>
<dbReference type="RefSeq" id="WP_139106499.1">
    <property type="nucleotide sequence ID" value="NZ_VDFR01000091.1"/>
</dbReference>
<reference evidence="13 14" key="1">
    <citation type="submission" date="2019-05" db="EMBL/GenBank/DDBJ databases">
        <title>Mumia sp. nov., isolated from the intestinal contents of plateau pika (Ochotona curzoniae) in the Qinghai-Tibet plateau of China.</title>
        <authorList>
            <person name="Tian Z."/>
        </authorList>
    </citation>
    <scope>NUCLEOTIDE SEQUENCE [LARGE SCALE GENOMIC DNA]</scope>
    <source>
        <strain evidence="14">527</strain>
        <strain evidence="13">Z527</strain>
    </source>
</reference>
<evidence type="ECO:0000256" key="8">
    <source>
        <dbReference type="PIRSR" id="PIRSR000190-1"/>
    </source>
</evidence>
<dbReference type="Proteomes" id="UP000306740">
    <property type="component" value="Unassembled WGS sequence"/>
</dbReference>
<dbReference type="InterPro" id="IPR000659">
    <property type="entry name" value="Pyridox_Oxase"/>
</dbReference>
<dbReference type="NCBIfam" id="NF004231">
    <property type="entry name" value="PRK05679.1"/>
    <property type="match status" value="1"/>
</dbReference>
<dbReference type="EMBL" id="VDFR01000091">
    <property type="protein sequence ID" value="TNC42824.1"/>
    <property type="molecule type" value="Genomic_DNA"/>
</dbReference>
<dbReference type="InterPro" id="IPR012349">
    <property type="entry name" value="Split_barrel_FMN-bd"/>
</dbReference>
<dbReference type="Pfam" id="PF10590">
    <property type="entry name" value="PNP_phzG_C"/>
    <property type="match status" value="1"/>
</dbReference>
<evidence type="ECO:0000259" key="10">
    <source>
        <dbReference type="Pfam" id="PF01243"/>
    </source>
</evidence>
<dbReference type="GO" id="GO:0008615">
    <property type="term" value="P:pyridoxine biosynthetic process"/>
    <property type="evidence" value="ECO:0007669"/>
    <property type="project" value="UniProtKB-UniRule"/>
</dbReference>
<comment type="function">
    <text evidence="7">Catalyzes the oxidation of either pyridoxine 5'-phosphate (PNP) or pyridoxamine 5'-phosphate (PMP) into pyridoxal 5'-phosphate (PLP).</text>
</comment>
<feature type="binding site" evidence="7 8">
    <location>
        <position position="133"/>
    </location>
    <ligand>
        <name>substrate</name>
    </ligand>
</feature>
<feature type="binding site" evidence="7 8">
    <location>
        <position position="129"/>
    </location>
    <ligand>
        <name>substrate</name>
    </ligand>
</feature>
<evidence type="ECO:0000256" key="5">
    <source>
        <dbReference type="ARBA" id="ARBA00023002"/>
    </source>
</evidence>
<evidence type="ECO:0000256" key="1">
    <source>
        <dbReference type="ARBA" id="ARBA00007301"/>
    </source>
</evidence>
<comment type="catalytic activity">
    <reaction evidence="7">
        <text>pyridoxamine 5'-phosphate + O2 + H2O = pyridoxal 5'-phosphate + H2O2 + NH4(+)</text>
        <dbReference type="Rhea" id="RHEA:15817"/>
        <dbReference type="ChEBI" id="CHEBI:15377"/>
        <dbReference type="ChEBI" id="CHEBI:15379"/>
        <dbReference type="ChEBI" id="CHEBI:16240"/>
        <dbReference type="ChEBI" id="CHEBI:28938"/>
        <dbReference type="ChEBI" id="CHEBI:58451"/>
        <dbReference type="ChEBI" id="CHEBI:597326"/>
        <dbReference type="EC" id="1.4.3.5"/>
    </reaction>
</comment>
<dbReference type="PANTHER" id="PTHR10851:SF0">
    <property type="entry name" value="PYRIDOXINE-5'-PHOSPHATE OXIDASE"/>
    <property type="match status" value="1"/>
</dbReference>
<comment type="catalytic activity">
    <reaction evidence="7">
        <text>pyridoxine 5'-phosphate + O2 = pyridoxal 5'-phosphate + H2O2</text>
        <dbReference type="Rhea" id="RHEA:15149"/>
        <dbReference type="ChEBI" id="CHEBI:15379"/>
        <dbReference type="ChEBI" id="CHEBI:16240"/>
        <dbReference type="ChEBI" id="CHEBI:58589"/>
        <dbReference type="ChEBI" id="CHEBI:597326"/>
        <dbReference type="EC" id="1.4.3.5"/>
    </reaction>
</comment>
<feature type="domain" description="Pyridoxine 5'-phosphate oxidase dimerisation C-terminal" evidence="11">
    <location>
        <begin position="173"/>
        <end position="213"/>
    </location>
</feature>
<organism evidence="13 14">
    <name type="scientific">Mumia zhuanghuii</name>
    <dbReference type="NCBI Taxonomy" id="2585211"/>
    <lineage>
        <taxon>Bacteria</taxon>
        <taxon>Bacillati</taxon>
        <taxon>Actinomycetota</taxon>
        <taxon>Actinomycetes</taxon>
        <taxon>Propionibacteriales</taxon>
        <taxon>Nocardioidaceae</taxon>
        <taxon>Mumia</taxon>
    </lineage>
</organism>
<evidence type="ECO:0000313" key="13">
    <source>
        <dbReference type="EMBL" id="TNC42824.1"/>
    </source>
</evidence>
<dbReference type="GO" id="GO:0010181">
    <property type="term" value="F:FMN binding"/>
    <property type="evidence" value="ECO:0007669"/>
    <property type="project" value="UniProtKB-UniRule"/>
</dbReference>
<evidence type="ECO:0000256" key="9">
    <source>
        <dbReference type="PIRSR" id="PIRSR000190-2"/>
    </source>
</evidence>
<sequence length="213" mass="23471">MEPAAIAALREEYEAAGLSEAEAGHDPVPLFERWLEEAVASGMHDPNAMALATASPGARPSVRVVLLKGFDAEGAVFYTNRESRKGEELETNPRAALTLLWHPLQRQVRIEGAVTRVSDEESDAYFASRPRGSQLGAVASDQSRVVPDRVALERAYDAAEATYPDGVTRPEAWGGYRVALDSVEFWQGRTGRMHDRIRFSHVDGGWLRERLAP</sequence>
<feature type="binding site" evidence="7 8">
    <location>
        <begin position="192"/>
        <end position="194"/>
    </location>
    <ligand>
        <name>substrate</name>
    </ligand>
</feature>
<dbReference type="InterPro" id="IPR011576">
    <property type="entry name" value="Pyridox_Oxase_N"/>
</dbReference>
<dbReference type="InterPro" id="IPR019740">
    <property type="entry name" value="Pyridox_Oxase_CS"/>
</dbReference>
<feature type="binding site" evidence="7 9">
    <location>
        <position position="84"/>
    </location>
    <ligand>
        <name>FMN</name>
        <dbReference type="ChEBI" id="CHEBI:58210"/>
    </ligand>
</feature>
<feature type="binding site" evidence="7 9">
    <location>
        <begin position="63"/>
        <end position="68"/>
    </location>
    <ligand>
        <name>FMN</name>
        <dbReference type="ChEBI" id="CHEBI:58210"/>
    </ligand>
</feature>
<dbReference type="HAMAP" id="MF_01629">
    <property type="entry name" value="PdxH"/>
    <property type="match status" value="1"/>
</dbReference>
<keyword evidence="4 7" id="KW-0288">FMN</keyword>
<feature type="binding site" evidence="7 9">
    <location>
        <position position="85"/>
    </location>
    <ligand>
        <name>FMN</name>
        <dbReference type="ChEBI" id="CHEBI:58210"/>
    </ligand>
</feature>
<proteinExistence type="inferred from homology"/>
<evidence type="ECO:0000313" key="14">
    <source>
        <dbReference type="Proteomes" id="UP000306740"/>
    </source>
</evidence>
<comment type="similarity">
    <text evidence="1 7">Belongs to the pyridoxamine 5'-phosphate oxidase family.</text>
</comment>
<dbReference type="EMBL" id="VDFR01000152">
    <property type="protein sequence ID" value="TNC34805.1"/>
    <property type="molecule type" value="Genomic_DNA"/>
</dbReference>
<dbReference type="NCBIfam" id="TIGR00558">
    <property type="entry name" value="pdxH"/>
    <property type="match status" value="1"/>
</dbReference>
<dbReference type="Pfam" id="PF01243">
    <property type="entry name" value="PNPOx_N"/>
    <property type="match status" value="1"/>
</dbReference>
<accession>A0A5C4MFR9</accession>
<comment type="pathway">
    <text evidence="7">Cofactor metabolism; pyridoxal 5'-phosphate salvage; pyridoxal 5'-phosphate from pyridoxine 5'-phosphate: step 1/1.</text>
</comment>
<comment type="cofactor">
    <cofactor evidence="7 9">
        <name>FMN</name>
        <dbReference type="ChEBI" id="CHEBI:58210"/>
    </cofactor>
    <text evidence="7 9">Binds 1 FMN per subunit.</text>
</comment>
<dbReference type="SUPFAM" id="SSF50475">
    <property type="entry name" value="FMN-binding split barrel"/>
    <property type="match status" value="1"/>
</dbReference>
<feature type="binding site" evidence="7 9">
    <location>
        <begin position="142"/>
        <end position="143"/>
    </location>
    <ligand>
        <name>FMN</name>
        <dbReference type="ChEBI" id="CHEBI:58210"/>
    </ligand>
</feature>
<dbReference type="PROSITE" id="PS01064">
    <property type="entry name" value="PYRIDOX_OXIDASE"/>
    <property type="match status" value="1"/>
</dbReference>
<feature type="binding site" evidence="7 8">
    <location>
        <position position="125"/>
    </location>
    <ligand>
        <name>substrate</name>
    </ligand>
</feature>
<feature type="binding site" evidence="8">
    <location>
        <begin position="10"/>
        <end position="13"/>
    </location>
    <ligand>
        <name>substrate</name>
    </ligand>
</feature>
<dbReference type="EC" id="1.4.3.5" evidence="7"/>
<evidence type="ECO:0000313" key="12">
    <source>
        <dbReference type="EMBL" id="TNC34805.1"/>
    </source>
</evidence>
<evidence type="ECO:0000256" key="4">
    <source>
        <dbReference type="ARBA" id="ARBA00022643"/>
    </source>
</evidence>
<dbReference type="InterPro" id="IPR019576">
    <property type="entry name" value="Pyridoxamine_oxidase_dimer_C"/>
</dbReference>
<dbReference type="Gene3D" id="2.30.110.10">
    <property type="entry name" value="Electron Transport, Fmn-binding Protein, Chain A"/>
    <property type="match status" value="1"/>
</dbReference>
<gene>
    <name evidence="7 13" type="primary">pdxH</name>
    <name evidence="13" type="ORF">FHE65_20240</name>
    <name evidence="12" type="ORF">FHE65_27500</name>
</gene>
<dbReference type="UniPathway" id="UPA01068">
    <property type="reaction ID" value="UER00304"/>
</dbReference>
<evidence type="ECO:0000256" key="7">
    <source>
        <dbReference type="HAMAP-Rule" id="MF_01629"/>
    </source>
</evidence>
<dbReference type="GO" id="GO:0004733">
    <property type="term" value="F:pyridoxamine phosphate oxidase activity"/>
    <property type="evidence" value="ECO:0007669"/>
    <property type="project" value="UniProtKB-UniRule"/>
</dbReference>
<feature type="binding site" evidence="7 9">
    <location>
        <position position="186"/>
    </location>
    <ligand>
        <name>FMN</name>
        <dbReference type="ChEBI" id="CHEBI:58210"/>
    </ligand>
</feature>
<evidence type="ECO:0000256" key="6">
    <source>
        <dbReference type="ARBA" id="ARBA00023096"/>
    </source>
</evidence>
<feature type="binding site" evidence="7 9">
    <location>
        <begin position="78"/>
        <end position="79"/>
    </location>
    <ligand>
        <name>FMN</name>
        <dbReference type="ChEBI" id="CHEBI:58210"/>
    </ligand>
</feature>
<name>A0A5C4MFR9_9ACTN</name>
<comment type="subunit">
    <text evidence="2 7">Homodimer.</text>
</comment>
<comment type="pathway">
    <text evidence="7">Cofactor metabolism; pyridoxal 5'-phosphate salvage; pyridoxal 5'-phosphate from pyridoxamine 5'-phosphate: step 1/1.</text>
</comment>
<protein>
    <recommendedName>
        <fullName evidence="7">Pyridoxine/pyridoxamine 5'-phosphate oxidase</fullName>
        <ecNumber evidence="7">1.4.3.5</ecNumber>
    </recommendedName>
    <alternativeName>
        <fullName evidence="7">PNP/PMP oxidase</fullName>
        <shortName evidence="7">PNPOx</shortName>
    </alternativeName>
    <alternativeName>
        <fullName evidence="7">Pyridoxal 5'-phosphate synthase</fullName>
    </alternativeName>
</protein>
<evidence type="ECO:0000256" key="3">
    <source>
        <dbReference type="ARBA" id="ARBA00022630"/>
    </source>
</evidence>
<feature type="domain" description="Pyridoxamine 5'-phosphate oxidase N-terminal" evidence="10">
    <location>
        <begin position="35"/>
        <end position="160"/>
    </location>
</feature>
<comment type="caution">
    <text evidence="13">The sequence shown here is derived from an EMBL/GenBank/DDBJ whole genome shotgun (WGS) entry which is preliminary data.</text>
</comment>
<keyword evidence="6 7" id="KW-0664">Pyridoxine biosynthesis</keyword>
<dbReference type="OrthoDB" id="9780392at2"/>
<dbReference type="FunFam" id="2.30.110.10:FF:000020">
    <property type="entry name" value="PNPO isoform 11"/>
    <property type="match status" value="1"/>
</dbReference>
<evidence type="ECO:0000259" key="11">
    <source>
        <dbReference type="Pfam" id="PF10590"/>
    </source>
</evidence>
<feature type="binding site" evidence="7 9">
    <location>
        <position position="196"/>
    </location>
    <ligand>
        <name>FMN</name>
        <dbReference type="ChEBI" id="CHEBI:58210"/>
    </ligand>
</feature>
<feature type="binding site" evidence="7 9">
    <location>
        <position position="107"/>
    </location>
    <ligand>
        <name>FMN</name>
        <dbReference type="ChEBI" id="CHEBI:58210"/>
    </ligand>
</feature>
<keyword evidence="3 7" id="KW-0285">Flavoprotein</keyword>
<feature type="binding site" evidence="7 8">
    <location>
        <position position="68"/>
    </location>
    <ligand>
        <name>substrate</name>
    </ligand>
</feature>
<keyword evidence="5 7" id="KW-0560">Oxidoreductase</keyword>
<evidence type="ECO:0000256" key="2">
    <source>
        <dbReference type="ARBA" id="ARBA00011738"/>
    </source>
</evidence>
<dbReference type="PANTHER" id="PTHR10851">
    <property type="entry name" value="PYRIDOXINE-5-PHOSPHATE OXIDASE"/>
    <property type="match status" value="1"/>
</dbReference>
<dbReference type="PIRSF" id="PIRSF000190">
    <property type="entry name" value="Pyd_amn-ph_oxd"/>
    <property type="match status" value="1"/>
</dbReference>